<proteinExistence type="predicted"/>
<keyword evidence="3" id="KW-0614">Plasmid</keyword>
<evidence type="ECO:0000313" key="3">
    <source>
        <dbReference type="EMBL" id="ETX03536.1"/>
    </source>
</evidence>
<dbReference type="GO" id="GO:0006310">
    <property type="term" value="P:DNA recombination"/>
    <property type="evidence" value="ECO:0007669"/>
    <property type="project" value="UniProtKB-KW"/>
</dbReference>
<dbReference type="PANTHER" id="PTHR30349:SF82">
    <property type="entry name" value="INTEGRASE_RECOMBINASE YOEC-RELATED"/>
    <property type="match status" value="1"/>
</dbReference>
<evidence type="ECO:0000313" key="4">
    <source>
        <dbReference type="Proteomes" id="UP000019141"/>
    </source>
</evidence>
<dbReference type="InterPro" id="IPR013762">
    <property type="entry name" value="Integrase-like_cat_sf"/>
</dbReference>
<dbReference type="GO" id="GO:0003677">
    <property type="term" value="F:DNA binding"/>
    <property type="evidence" value="ECO:0007669"/>
    <property type="project" value="InterPro"/>
</dbReference>
<organism evidence="3 4">
    <name type="scientific">Entotheonella factor</name>
    <dbReference type="NCBI Taxonomy" id="1429438"/>
    <lineage>
        <taxon>Bacteria</taxon>
        <taxon>Pseudomonadati</taxon>
        <taxon>Nitrospinota/Tectimicrobiota group</taxon>
        <taxon>Candidatus Tectimicrobiota</taxon>
        <taxon>Candidatus Entotheonellia</taxon>
        <taxon>Candidatus Entotheonellales</taxon>
        <taxon>Candidatus Entotheonellaceae</taxon>
        <taxon>Candidatus Entotheonella</taxon>
    </lineage>
</organism>
<dbReference type="EMBL" id="AZHW01000030">
    <property type="protein sequence ID" value="ETX03536.1"/>
    <property type="molecule type" value="Genomic_DNA"/>
</dbReference>
<dbReference type="PANTHER" id="PTHR30349">
    <property type="entry name" value="PHAGE INTEGRASE-RELATED"/>
    <property type="match status" value="1"/>
</dbReference>
<comment type="caution">
    <text evidence="3">The sequence shown here is derived from an EMBL/GenBank/DDBJ whole genome shotgun (WGS) entry which is preliminary data.</text>
</comment>
<dbReference type="Pfam" id="PF00589">
    <property type="entry name" value="Phage_integrase"/>
    <property type="match status" value="1"/>
</dbReference>
<dbReference type="HOGENOM" id="CLU_027562_33_1_7"/>
<dbReference type="Proteomes" id="UP000019141">
    <property type="component" value="Unassembled WGS sequence"/>
</dbReference>
<keyword evidence="4" id="KW-1185">Reference proteome</keyword>
<evidence type="ECO:0000259" key="2">
    <source>
        <dbReference type="PROSITE" id="PS51898"/>
    </source>
</evidence>
<dbReference type="InterPro" id="IPR002104">
    <property type="entry name" value="Integrase_catalytic"/>
</dbReference>
<dbReference type="GO" id="GO:0015074">
    <property type="term" value="P:DNA integration"/>
    <property type="evidence" value="ECO:0007669"/>
    <property type="project" value="InterPro"/>
</dbReference>
<gene>
    <name evidence="3" type="ORF">ETSY1_46920</name>
</gene>
<reference evidence="3 4" key="1">
    <citation type="journal article" date="2014" name="Nature">
        <title>An environmental bacterial taxon with a large and distinct metabolic repertoire.</title>
        <authorList>
            <person name="Wilson M.C."/>
            <person name="Mori T."/>
            <person name="Ruckert C."/>
            <person name="Uria A.R."/>
            <person name="Helf M.J."/>
            <person name="Takada K."/>
            <person name="Gernert C."/>
            <person name="Steffens U.A."/>
            <person name="Heycke N."/>
            <person name="Schmitt S."/>
            <person name="Rinke C."/>
            <person name="Helfrich E.J."/>
            <person name="Brachmann A.O."/>
            <person name="Gurgui C."/>
            <person name="Wakimoto T."/>
            <person name="Kracht M."/>
            <person name="Crusemann M."/>
            <person name="Hentschel U."/>
            <person name="Abe I."/>
            <person name="Matsunaga S."/>
            <person name="Kalinowski J."/>
            <person name="Takeyama H."/>
            <person name="Piel J."/>
        </authorList>
    </citation>
    <scope>NUCLEOTIDE SEQUENCE [LARGE SCALE GENOMIC DNA]</scope>
    <source>
        <strain evidence="4">TSY1</strain>
        <plasmid evidence="3">pTSY</plasmid>
    </source>
</reference>
<name>W4M0M4_ENTF1</name>
<protein>
    <recommendedName>
        <fullName evidence="2">Tyr recombinase domain-containing protein</fullName>
    </recommendedName>
</protein>
<dbReference type="PROSITE" id="PS51898">
    <property type="entry name" value="TYR_RECOMBINASE"/>
    <property type="match status" value="1"/>
</dbReference>
<accession>W4M0M4</accession>
<geneLocation type="plasmid" evidence="3">
    <name>pTSY</name>
</geneLocation>
<sequence length="198" mass="22456">MAFAKGENPHHPRRGDSIRVEPIRSKRHIANIKRILADKPRDLCLFTLGINTAFRANELLSIRVGQVRYLSVGDTLTIKQRKTGKYRSVVLNENVVDAISNYLRQTSLVDEEALFTGLRGCLTVPTVNRLVKTWCADVGLKGNYGSHSMRKTWGYWQRQNGADILNLVEAFGHATQRQTMAYLGLQPEDVMKLYDLNL</sequence>
<dbReference type="SUPFAM" id="SSF56349">
    <property type="entry name" value="DNA breaking-rejoining enzymes"/>
    <property type="match status" value="1"/>
</dbReference>
<evidence type="ECO:0000256" key="1">
    <source>
        <dbReference type="ARBA" id="ARBA00023172"/>
    </source>
</evidence>
<dbReference type="InterPro" id="IPR050090">
    <property type="entry name" value="Tyrosine_recombinase_XerCD"/>
</dbReference>
<dbReference type="InterPro" id="IPR011010">
    <property type="entry name" value="DNA_brk_join_enz"/>
</dbReference>
<feature type="domain" description="Tyr recombinase" evidence="2">
    <location>
        <begin position="10"/>
        <end position="195"/>
    </location>
</feature>
<dbReference type="Gene3D" id="1.10.443.10">
    <property type="entry name" value="Intergrase catalytic core"/>
    <property type="match status" value="1"/>
</dbReference>
<keyword evidence="1" id="KW-0233">DNA recombination</keyword>
<dbReference type="AlphaFoldDB" id="W4M0M4"/>